<keyword evidence="2" id="KW-0732">Signal</keyword>
<dbReference type="Proteomes" id="UP000525298">
    <property type="component" value="Unassembled WGS sequence"/>
</dbReference>
<keyword evidence="2 4" id="KW-0449">Lipoprotein</keyword>
<keyword evidence="5" id="KW-1185">Reference proteome</keyword>
<feature type="chain" id="PRO_5031603139" evidence="2">
    <location>
        <begin position="22"/>
        <end position="489"/>
    </location>
</feature>
<dbReference type="GO" id="GO:0015562">
    <property type="term" value="F:efflux transmembrane transporter activity"/>
    <property type="evidence" value="ECO:0007669"/>
    <property type="project" value="InterPro"/>
</dbReference>
<protein>
    <submittedName>
        <fullName evidence="4">NodT family efflux transporter outer membrane factor (OMF) lipoprotein</fullName>
    </submittedName>
</protein>
<dbReference type="NCBIfam" id="TIGR01845">
    <property type="entry name" value="outer_NodT"/>
    <property type="match status" value="1"/>
</dbReference>
<dbReference type="Gene3D" id="1.20.1600.10">
    <property type="entry name" value="Outer membrane efflux proteins (OEP)"/>
    <property type="match status" value="1"/>
</dbReference>
<sequence>MRRLFCLMVLIPLIAAGCAMVGPDYKKVTPESPENWEARMEKGLAATRPESDTLSQWWDVFGDPVLSELEQKAVEGNLEIRTALSRLRQARIRRGISRSDLYPGMDGSGQVQRQRGSEAMPASYAGEETDYYMAGFDVSWELDLFGGIRRSVQAAQAEVEASRADLQDVLTSLMAEVAVTYIEVRTYQQRLDVTRANIEIQKKTYALNNSRYQSGLVDELAVQQALRNLESSRAVISRLETGLTTAKNRLAVLLGQSPGALDEKLAPKRSVPAVPKYVAVGIPADAMRRRPDIRQAERQVAAQTARIGAATAELYPKFRLLGTIGLEALDSGSDFLDAGSRFWNVGPGVSWNIFHGRALRLNIDLQTEKQKQALIAYKSAVLNARQEIEDALTAYAREQMRQASLEKAVDAARRTEFLARDRYKAGLADFYNVLDAQRSLLELEDERIRSKGQVASELARLYKALGGGWQYYNSFLEQAQSVPDAEKSE</sequence>
<evidence type="ECO:0000256" key="1">
    <source>
        <dbReference type="ARBA" id="ARBA00007613"/>
    </source>
</evidence>
<dbReference type="InterPro" id="IPR003423">
    <property type="entry name" value="OMP_efflux"/>
</dbReference>
<organism evidence="4 5">
    <name type="scientific">Desulfosalsimonas propionicica</name>
    <dbReference type="NCBI Taxonomy" id="332175"/>
    <lineage>
        <taxon>Bacteria</taxon>
        <taxon>Pseudomonadati</taxon>
        <taxon>Thermodesulfobacteriota</taxon>
        <taxon>Desulfobacteria</taxon>
        <taxon>Desulfobacterales</taxon>
        <taxon>Desulfosalsimonadaceae</taxon>
        <taxon>Desulfosalsimonas</taxon>
    </lineage>
</organism>
<keyword evidence="2" id="KW-0812">Transmembrane</keyword>
<dbReference type="AlphaFoldDB" id="A0A7W0CAH5"/>
<comment type="caution">
    <text evidence="4">The sequence shown here is derived from an EMBL/GenBank/DDBJ whole genome shotgun (WGS) entry which is preliminary data.</text>
</comment>
<evidence type="ECO:0000256" key="3">
    <source>
        <dbReference type="SAM" id="MobiDB-lite"/>
    </source>
</evidence>
<accession>A0A7W0CAH5</accession>
<evidence type="ECO:0000256" key="2">
    <source>
        <dbReference type="RuleBase" id="RU362097"/>
    </source>
</evidence>
<reference evidence="4 5" key="1">
    <citation type="submission" date="2020-07" db="EMBL/GenBank/DDBJ databases">
        <title>Genomic Encyclopedia of Type Strains, Phase IV (KMG-IV): sequencing the most valuable type-strain genomes for metagenomic binning, comparative biology and taxonomic classification.</title>
        <authorList>
            <person name="Goeker M."/>
        </authorList>
    </citation>
    <scope>NUCLEOTIDE SEQUENCE [LARGE SCALE GENOMIC DNA]</scope>
    <source>
        <strain evidence="4 5">DSM 17721</strain>
    </source>
</reference>
<feature type="region of interest" description="Disordered" evidence="3">
    <location>
        <begin position="103"/>
        <end position="122"/>
    </location>
</feature>
<dbReference type="EMBL" id="JACDUS010000007">
    <property type="protein sequence ID" value="MBA2882179.1"/>
    <property type="molecule type" value="Genomic_DNA"/>
</dbReference>
<comment type="similarity">
    <text evidence="1 2">Belongs to the outer membrane factor (OMF) (TC 1.B.17) family.</text>
</comment>
<gene>
    <name evidence="4" type="ORF">HNR65_002520</name>
</gene>
<dbReference type="GO" id="GO:0005886">
    <property type="term" value="C:plasma membrane"/>
    <property type="evidence" value="ECO:0007669"/>
    <property type="project" value="UniProtKB-SubCell"/>
</dbReference>
<feature type="signal peptide" evidence="2">
    <location>
        <begin position="1"/>
        <end position="21"/>
    </location>
</feature>
<evidence type="ECO:0000313" key="5">
    <source>
        <dbReference type="Proteomes" id="UP000525298"/>
    </source>
</evidence>
<comment type="subcellular location">
    <subcellularLocation>
        <location evidence="2">Cell membrane</location>
        <topology evidence="2">Lipid-anchor</topology>
    </subcellularLocation>
</comment>
<name>A0A7W0CAH5_9BACT</name>
<dbReference type="InterPro" id="IPR010131">
    <property type="entry name" value="MdtP/NodT-like"/>
</dbReference>
<dbReference type="RefSeq" id="WP_181551828.1">
    <property type="nucleotide sequence ID" value="NZ_JACDUS010000007.1"/>
</dbReference>
<keyword evidence="2" id="KW-0472">Membrane</keyword>
<keyword evidence="2" id="KW-1134">Transmembrane beta strand</keyword>
<proteinExistence type="inferred from homology"/>
<dbReference type="SUPFAM" id="SSF56954">
    <property type="entry name" value="Outer membrane efflux proteins (OEP)"/>
    <property type="match status" value="1"/>
</dbReference>
<dbReference type="Gene3D" id="2.20.200.10">
    <property type="entry name" value="Outer membrane efflux proteins (OEP)"/>
    <property type="match status" value="1"/>
</dbReference>
<dbReference type="PROSITE" id="PS51257">
    <property type="entry name" value="PROKAR_LIPOPROTEIN"/>
    <property type="match status" value="1"/>
</dbReference>
<dbReference type="PANTHER" id="PTHR30203">
    <property type="entry name" value="OUTER MEMBRANE CATION EFFLUX PROTEIN"/>
    <property type="match status" value="1"/>
</dbReference>
<evidence type="ECO:0000313" key="4">
    <source>
        <dbReference type="EMBL" id="MBA2882179.1"/>
    </source>
</evidence>
<keyword evidence="2" id="KW-0564">Palmitate</keyword>
<dbReference type="Pfam" id="PF02321">
    <property type="entry name" value="OEP"/>
    <property type="match status" value="2"/>
</dbReference>